<dbReference type="PANTHER" id="PTHR43303">
    <property type="entry name" value="NADPH DEHYDROGENASE C23G7.10C-RELATED"/>
    <property type="match status" value="1"/>
</dbReference>
<dbReference type="PANTHER" id="PTHR43303:SF3">
    <property type="entry name" value="BLR3436 PROTEIN"/>
    <property type="match status" value="1"/>
</dbReference>
<dbReference type="SUPFAM" id="SSF51395">
    <property type="entry name" value="FMN-linked oxidoreductases"/>
    <property type="match status" value="1"/>
</dbReference>
<dbReference type="AlphaFoldDB" id="A0A7V9VZZ5"/>
<dbReference type="CDD" id="cd02932">
    <property type="entry name" value="OYE_YqiM_FMN"/>
    <property type="match status" value="1"/>
</dbReference>
<dbReference type="GO" id="GO:0050661">
    <property type="term" value="F:NADP binding"/>
    <property type="evidence" value="ECO:0007669"/>
    <property type="project" value="InterPro"/>
</dbReference>
<dbReference type="InterPro" id="IPR044152">
    <property type="entry name" value="YqjM-like"/>
</dbReference>
<protein>
    <submittedName>
        <fullName evidence="2">Bifunctional salicylyl-CoA 5-hydroxylase/oxidoreductase</fullName>
    </submittedName>
</protein>
<evidence type="ECO:0000313" key="3">
    <source>
        <dbReference type="Proteomes" id="UP000518091"/>
    </source>
</evidence>
<dbReference type="Gene3D" id="3.20.20.70">
    <property type="entry name" value="Aldolase class I"/>
    <property type="match status" value="1"/>
</dbReference>
<dbReference type="EMBL" id="JACEFT010000004">
    <property type="protein sequence ID" value="MBA2778490.1"/>
    <property type="molecule type" value="Genomic_DNA"/>
</dbReference>
<dbReference type="Proteomes" id="UP000518091">
    <property type="component" value="Unassembled WGS sequence"/>
</dbReference>
<feature type="non-terminal residue" evidence="2">
    <location>
        <position position="1"/>
    </location>
</feature>
<organism evidence="2 3">
    <name type="scientific">Billgrantia kenyensis</name>
    <dbReference type="NCBI Taxonomy" id="321266"/>
    <lineage>
        <taxon>Bacteria</taxon>
        <taxon>Pseudomonadati</taxon>
        <taxon>Pseudomonadota</taxon>
        <taxon>Gammaproteobacteria</taxon>
        <taxon>Oceanospirillales</taxon>
        <taxon>Halomonadaceae</taxon>
        <taxon>Billgrantia</taxon>
    </lineage>
</organism>
<evidence type="ECO:0000259" key="1">
    <source>
        <dbReference type="Pfam" id="PF00724"/>
    </source>
</evidence>
<dbReference type="GO" id="GO:0010181">
    <property type="term" value="F:FMN binding"/>
    <property type="evidence" value="ECO:0007669"/>
    <property type="project" value="InterPro"/>
</dbReference>
<reference evidence="2 3" key="1">
    <citation type="submission" date="2020-07" db="EMBL/GenBank/DDBJ databases">
        <title>Identification of Halomonas strains.</title>
        <authorList>
            <person name="Xiao Z."/>
            <person name="Shen J."/>
        </authorList>
    </citation>
    <scope>NUCLEOTIDE SEQUENCE [LARGE SCALE GENOMIC DNA]</scope>
    <source>
        <strain evidence="2 3">DSM 17331</strain>
    </source>
</reference>
<comment type="caution">
    <text evidence="2">The sequence shown here is derived from an EMBL/GenBank/DDBJ whole genome shotgun (WGS) entry which is preliminary data.</text>
</comment>
<dbReference type="GO" id="GO:0003959">
    <property type="term" value="F:NADPH dehydrogenase activity"/>
    <property type="evidence" value="ECO:0007669"/>
    <property type="project" value="InterPro"/>
</dbReference>
<dbReference type="InterPro" id="IPR013785">
    <property type="entry name" value="Aldolase_TIM"/>
</dbReference>
<accession>A0A7V9VZZ5</accession>
<name>A0A7V9VZZ5_9GAMM</name>
<sequence>SLLTRSQRISHENLRLRDPEWLGSAERWFQARAGHAGSARAPMFAPFQLRDMALANRVVVSPMAQYKAVDGRPTDWHFVHYAERAKGGAGLVYTEMTCVSPEGRITPGCPGLYAPEHEAAWKRLCDFVHAETPAKLCAQIGHSGPKGSTQLGWQEMDAPLAEGNWPILAASAVAWSERNQVPKAMERADMDRVREEFVAAARMAERAGFDMLEVHAAHGYLLSSFITPLTNRRDDDYGGSLENRMRYPLEVIRAVRAAWPAHKPLAVRISANDWVGDKGVTPDEAVEIARLLQAAEVDIVDVSAGQTSTRAKPQYGRMFQTPFSDRIRNETGMATMAVGNIYQADHVNSILMAGRADLVCLARPHLADPYWTLHAAAGIQDRECEWPAPYRAGRDQLLRLAERGEGWM</sequence>
<proteinExistence type="predicted"/>
<gene>
    <name evidence="2" type="ORF">H1D44_06205</name>
</gene>
<feature type="domain" description="NADH:flavin oxidoreductase/NADH oxidase N-terminal" evidence="1">
    <location>
        <begin position="43"/>
        <end position="381"/>
    </location>
</feature>
<dbReference type="InterPro" id="IPR001155">
    <property type="entry name" value="OxRdtase_FMN_N"/>
</dbReference>
<evidence type="ECO:0000313" key="2">
    <source>
        <dbReference type="EMBL" id="MBA2778490.1"/>
    </source>
</evidence>
<dbReference type="Pfam" id="PF00724">
    <property type="entry name" value="Oxidored_FMN"/>
    <property type="match status" value="1"/>
</dbReference>